<reference evidence="1 2" key="1">
    <citation type="submission" date="2020-08" db="EMBL/GenBank/DDBJ databases">
        <title>Sequencing the genomes of 1000 actinobacteria strains.</title>
        <authorList>
            <person name="Klenk H.-P."/>
        </authorList>
    </citation>
    <scope>NUCLEOTIDE SEQUENCE [LARGE SCALE GENOMIC DNA]</scope>
    <source>
        <strain evidence="1 2">DSM 45584</strain>
    </source>
</reference>
<dbReference type="EMBL" id="JACHIW010000001">
    <property type="protein sequence ID" value="MBB5156555.1"/>
    <property type="molecule type" value="Genomic_DNA"/>
</dbReference>
<dbReference type="RefSeq" id="WP_281399461.1">
    <property type="nucleotide sequence ID" value="NZ_JACHIW010000001.1"/>
</dbReference>
<sequence length="44" mass="4403">MSETDQSVRPVNGARAVTSTLGRTPAGAYVIALVFDNAAPGAAV</sequence>
<dbReference type="Proteomes" id="UP000584374">
    <property type="component" value="Unassembled WGS sequence"/>
</dbReference>
<organism evidence="1 2">
    <name type="scientific">Saccharopolyspora phatthalungensis</name>
    <dbReference type="NCBI Taxonomy" id="664693"/>
    <lineage>
        <taxon>Bacteria</taxon>
        <taxon>Bacillati</taxon>
        <taxon>Actinomycetota</taxon>
        <taxon>Actinomycetes</taxon>
        <taxon>Pseudonocardiales</taxon>
        <taxon>Pseudonocardiaceae</taxon>
        <taxon>Saccharopolyspora</taxon>
    </lineage>
</organism>
<proteinExistence type="predicted"/>
<comment type="caution">
    <text evidence="1">The sequence shown here is derived from an EMBL/GenBank/DDBJ whole genome shotgun (WGS) entry which is preliminary data.</text>
</comment>
<evidence type="ECO:0000313" key="2">
    <source>
        <dbReference type="Proteomes" id="UP000584374"/>
    </source>
</evidence>
<accession>A0A840QDM3</accession>
<dbReference type="AlphaFoldDB" id="A0A840QDM3"/>
<protein>
    <submittedName>
        <fullName evidence="1">Uncharacterized protein</fullName>
    </submittedName>
</protein>
<name>A0A840QDM3_9PSEU</name>
<keyword evidence="2" id="KW-1185">Reference proteome</keyword>
<gene>
    <name evidence="1" type="ORF">BJ970_004089</name>
</gene>
<evidence type="ECO:0000313" key="1">
    <source>
        <dbReference type="EMBL" id="MBB5156555.1"/>
    </source>
</evidence>